<proteinExistence type="inferred from homology"/>
<evidence type="ECO:0000256" key="2">
    <source>
        <dbReference type="ARBA" id="ARBA00022730"/>
    </source>
</evidence>
<evidence type="ECO:0000256" key="1">
    <source>
        <dbReference type="ARBA" id="ARBA00010254"/>
    </source>
</evidence>
<protein>
    <recommendedName>
        <fullName evidence="6">Small ribosomal subunit protein uS17</fullName>
    </recommendedName>
</protein>
<reference evidence="7 8" key="1">
    <citation type="journal article" date="2015" name="Nature">
        <title>rRNA introns, odd ribosomes, and small enigmatic genomes across a large radiation of phyla.</title>
        <authorList>
            <person name="Brown C.T."/>
            <person name="Hug L.A."/>
            <person name="Thomas B.C."/>
            <person name="Sharon I."/>
            <person name="Castelle C.J."/>
            <person name="Singh A."/>
            <person name="Wilkins M.J."/>
            <person name="Williams K.H."/>
            <person name="Banfield J.F."/>
        </authorList>
    </citation>
    <scope>NUCLEOTIDE SEQUENCE [LARGE SCALE GENOMIC DNA]</scope>
</reference>
<evidence type="ECO:0000256" key="4">
    <source>
        <dbReference type="ARBA" id="ARBA00022980"/>
    </source>
</evidence>
<dbReference type="InterPro" id="IPR012340">
    <property type="entry name" value="NA-bd_OB-fold"/>
</dbReference>
<evidence type="ECO:0000256" key="5">
    <source>
        <dbReference type="ARBA" id="ARBA00023274"/>
    </source>
</evidence>
<comment type="subunit">
    <text evidence="6">Part of the 30S ribosomal subunit.</text>
</comment>
<evidence type="ECO:0000256" key="3">
    <source>
        <dbReference type="ARBA" id="ARBA00022884"/>
    </source>
</evidence>
<keyword evidence="2 6" id="KW-0699">rRNA-binding</keyword>
<dbReference type="PANTHER" id="PTHR10744:SF1">
    <property type="entry name" value="SMALL RIBOSOMAL SUBUNIT PROTEIN US17M"/>
    <property type="match status" value="1"/>
</dbReference>
<keyword evidence="4 6" id="KW-0689">Ribosomal protein</keyword>
<dbReference type="PRINTS" id="PR00973">
    <property type="entry name" value="RIBOSOMALS17"/>
</dbReference>
<dbReference type="STRING" id="1618563.UU12_C0003G0017"/>
<dbReference type="GO" id="GO:0019843">
    <property type="term" value="F:rRNA binding"/>
    <property type="evidence" value="ECO:0007669"/>
    <property type="project" value="UniProtKB-UniRule"/>
</dbReference>
<name>A0A0G0T2R2_9BACT</name>
<dbReference type="SUPFAM" id="SSF50249">
    <property type="entry name" value="Nucleic acid-binding proteins"/>
    <property type="match status" value="1"/>
</dbReference>
<keyword evidence="3 6" id="KW-0694">RNA-binding</keyword>
<dbReference type="InterPro" id="IPR019984">
    <property type="entry name" value="Ribosomal_uS17_bact/chlr"/>
</dbReference>
<dbReference type="InterPro" id="IPR000266">
    <property type="entry name" value="Ribosomal_uS17"/>
</dbReference>
<keyword evidence="5 6" id="KW-0687">Ribonucleoprotein</keyword>
<comment type="similarity">
    <text evidence="1 6">Belongs to the universal ribosomal protein uS17 family.</text>
</comment>
<dbReference type="NCBIfam" id="NF004123">
    <property type="entry name" value="PRK05610.1"/>
    <property type="match status" value="1"/>
</dbReference>
<gene>
    <name evidence="6" type="primary">rpsQ</name>
    <name evidence="7" type="ORF">UU12_C0003G0017</name>
</gene>
<dbReference type="Pfam" id="PF00366">
    <property type="entry name" value="Ribosomal_S17"/>
    <property type="match status" value="1"/>
</dbReference>
<comment type="function">
    <text evidence="6">One of the primary rRNA binding proteins, it binds specifically to the 5'-end of 16S ribosomal RNA.</text>
</comment>
<dbReference type="AlphaFoldDB" id="A0A0G0T2R2"/>
<dbReference type="PANTHER" id="PTHR10744">
    <property type="entry name" value="40S RIBOSOMAL PROTEIN S11 FAMILY MEMBER"/>
    <property type="match status" value="1"/>
</dbReference>
<dbReference type="GO" id="GO:0003735">
    <property type="term" value="F:structural constituent of ribosome"/>
    <property type="evidence" value="ECO:0007669"/>
    <property type="project" value="InterPro"/>
</dbReference>
<comment type="caution">
    <text evidence="7">The sequence shown here is derived from an EMBL/GenBank/DDBJ whole genome shotgun (WGS) entry which is preliminary data.</text>
</comment>
<sequence length="94" mass="10889">MKIFTGRVTATKMAKTATVAVERVVIHPMYKKRFRRDTKFQVHDELGVKIGDLVRFTASKPYSKTKKWKILEVVSDKKVPSETAKASHRERKNK</sequence>
<dbReference type="CDD" id="cd00364">
    <property type="entry name" value="Ribosomal_uS17"/>
    <property type="match status" value="1"/>
</dbReference>
<dbReference type="HAMAP" id="MF_01345_B">
    <property type="entry name" value="Ribosomal_uS17_B"/>
    <property type="match status" value="1"/>
</dbReference>
<evidence type="ECO:0000256" key="6">
    <source>
        <dbReference type="HAMAP-Rule" id="MF_01345"/>
    </source>
</evidence>
<organism evidence="7 8">
    <name type="scientific">Candidatus Woesebacteria bacterium GW2011_GWA2_40_7b</name>
    <dbReference type="NCBI Taxonomy" id="1618563"/>
    <lineage>
        <taxon>Bacteria</taxon>
        <taxon>Candidatus Woeseibacteriota</taxon>
    </lineage>
</organism>
<accession>A0A0G0T2R2</accession>
<dbReference type="Gene3D" id="2.40.50.140">
    <property type="entry name" value="Nucleic acid-binding proteins"/>
    <property type="match status" value="1"/>
</dbReference>
<dbReference type="GO" id="GO:0022627">
    <property type="term" value="C:cytosolic small ribosomal subunit"/>
    <property type="evidence" value="ECO:0007669"/>
    <property type="project" value="TreeGrafter"/>
</dbReference>
<dbReference type="GO" id="GO:0006412">
    <property type="term" value="P:translation"/>
    <property type="evidence" value="ECO:0007669"/>
    <property type="project" value="UniProtKB-UniRule"/>
</dbReference>
<evidence type="ECO:0000313" key="7">
    <source>
        <dbReference type="EMBL" id="KKR71319.1"/>
    </source>
</evidence>
<dbReference type="Proteomes" id="UP000034562">
    <property type="component" value="Unassembled WGS sequence"/>
</dbReference>
<dbReference type="EMBL" id="LBZK01000003">
    <property type="protein sequence ID" value="KKR71319.1"/>
    <property type="molecule type" value="Genomic_DNA"/>
</dbReference>
<evidence type="ECO:0000313" key="8">
    <source>
        <dbReference type="Proteomes" id="UP000034562"/>
    </source>
</evidence>